<proteinExistence type="predicted"/>
<name>A0AAV7BKT7_ENGPU</name>
<dbReference type="Proteomes" id="UP000824782">
    <property type="component" value="Unassembled WGS sequence"/>
</dbReference>
<protein>
    <submittedName>
        <fullName evidence="2">Uncharacterized protein</fullName>
    </submittedName>
</protein>
<sequence>MSSSEITPGGLGSILNDNKTSKTTNRPLEIYIATCKHFAPTLKENLSVQCFRYVPTTERKIWRCSHSHDRHNLVQDKQINDLDSTGHSNIILH</sequence>
<evidence type="ECO:0000256" key="1">
    <source>
        <dbReference type="SAM" id="MobiDB-lite"/>
    </source>
</evidence>
<dbReference type="EMBL" id="WNYA01000005">
    <property type="protein sequence ID" value="KAG8573090.1"/>
    <property type="molecule type" value="Genomic_DNA"/>
</dbReference>
<keyword evidence="3" id="KW-1185">Reference proteome</keyword>
<evidence type="ECO:0000313" key="3">
    <source>
        <dbReference type="Proteomes" id="UP000824782"/>
    </source>
</evidence>
<accession>A0AAV7BKT7</accession>
<organism evidence="2 3">
    <name type="scientific">Engystomops pustulosus</name>
    <name type="common">Tungara frog</name>
    <name type="synonym">Physalaemus pustulosus</name>
    <dbReference type="NCBI Taxonomy" id="76066"/>
    <lineage>
        <taxon>Eukaryota</taxon>
        <taxon>Metazoa</taxon>
        <taxon>Chordata</taxon>
        <taxon>Craniata</taxon>
        <taxon>Vertebrata</taxon>
        <taxon>Euteleostomi</taxon>
        <taxon>Amphibia</taxon>
        <taxon>Batrachia</taxon>
        <taxon>Anura</taxon>
        <taxon>Neobatrachia</taxon>
        <taxon>Hyloidea</taxon>
        <taxon>Leptodactylidae</taxon>
        <taxon>Leiuperinae</taxon>
        <taxon>Engystomops</taxon>
    </lineage>
</organism>
<evidence type="ECO:0000313" key="2">
    <source>
        <dbReference type="EMBL" id="KAG8573090.1"/>
    </source>
</evidence>
<feature type="region of interest" description="Disordered" evidence="1">
    <location>
        <begin position="1"/>
        <end position="21"/>
    </location>
</feature>
<gene>
    <name evidence="2" type="ORF">GDO81_012285</name>
</gene>
<dbReference type="AlphaFoldDB" id="A0AAV7BKT7"/>
<comment type="caution">
    <text evidence="2">The sequence shown here is derived from an EMBL/GenBank/DDBJ whole genome shotgun (WGS) entry which is preliminary data.</text>
</comment>
<reference evidence="2" key="1">
    <citation type="thesis" date="2020" institute="ProQuest LLC" country="789 East Eisenhower Parkway, Ann Arbor, MI, USA">
        <title>Comparative Genomics and Chromosome Evolution.</title>
        <authorList>
            <person name="Mudd A.B."/>
        </authorList>
    </citation>
    <scope>NUCLEOTIDE SEQUENCE</scope>
    <source>
        <strain evidence="2">237g6f4</strain>
        <tissue evidence="2">Blood</tissue>
    </source>
</reference>